<evidence type="ECO:0000256" key="9">
    <source>
        <dbReference type="ARBA" id="ARBA00037998"/>
    </source>
</evidence>
<protein>
    <submittedName>
        <fullName evidence="11">Branched-chain amino acid ABC transporter permease</fullName>
    </submittedName>
</protein>
<comment type="subcellular location">
    <subcellularLocation>
        <location evidence="1">Cell membrane</location>
        <topology evidence="1">Multi-pass membrane protein</topology>
    </subcellularLocation>
</comment>
<dbReference type="PANTHER" id="PTHR11795:SF371">
    <property type="entry name" value="HIGH-AFFINITY BRANCHED-CHAIN AMINO ACID TRANSPORT SYSTEM PERMEASE PROTEIN LIVH"/>
    <property type="match status" value="1"/>
</dbReference>
<evidence type="ECO:0000256" key="8">
    <source>
        <dbReference type="ARBA" id="ARBA00023136"/>
    </source>
</evidence>
<accession>A0ABY9SYE7</accession>
<gene>
    <name evidence="11" type="ORF">RGB73_16295</name>
</gene>
<evidence type="ECO:0000256" key="7">
    <source>
        <dbReference type="ARBA" id="ARBA00022989"/>
    </source>
</evidence>
<feature type="transmembrane region" description="Helical" evidence="10">
    <location>
        <begin position="262"/>
        <end position="279"/>
    </location>
</feature>
<comment type="similarity">
    <text evidence="9">Belongs to the binding-protein-dependent transport system permease family. LivHM subfamily.</text>
</comment>
<keyword evidence="8 10" id="KW-0472">Membrane</keyword>
<feature type="transmembrane region" description="Helical" evidence="10">
    <location>
        <begin position="219"/>
        <end position="250"/>
    </location>
</feature>
<evidence type="ECO:0000313" key="12">
    <source>
        <dbReference type="Proteomes" id="UP001256827"/>
    </source>
</evidence>
<proteinExistence type="inferred from homology"/>
<evidence type="ECO:0000256" key="4">
    <source>
        <dbReference type="ARBA" id="ARBA00022519"/>
    </source>
</evidence>
<feature type="transmembrane region" description="Helical" evidence="10">
    <location>
        <begin position="140"/>
        <end position="159"/>
    </location>
</feature>
<keyword evidence="7 10" id="KW-1133">Transmembrane helix</keyword>
<organism evidence="11 12">
    <name type="scientific">Brevibacillus brevis</name>
    <name type="common">Bacillus brevis</name>
    <dbReference type="NCBI Taxonomy" id="1393"/>
    <lineage>
        <taxon>Bacteria</taxon>
        <taxon>Bacillati</taxon>
        <taxon>Bacillota</taxon>
        <taxon>Bacilli</taxon>
        <taxon>Bacillales</taxon>
        <taxon>Paenibacillaceae</taxon>
        <taxon>Brevibacillus</taxon>
    </lineage>
</organism>
<keyword evidence="4" id="KW-0997">Cell inner membrane</keyword>
<dbReference type="EMBL" id="CP134050">
    <property type="protein sequence ID" value="WNC12299.1"/>
    <property type="molecule type" value="Genomic_DNA"/>
</dbReference>
<evidence type="ECO:0000256" key="1">
    <source>
        <dbReference type="ARBA" id="ARBA00004651"/>
    </source>
</evidence>
<sequence length="289" mass="31798">MLFLQLITNGIVTGFLYGLLALSFAVVLSVCKVWHFAHAGVMSVSAYMIYLFYNMLQLPLWLSFSLTLMIMIAVGFMIDRFGYQPLRKRKSGVLIFFIVSLMLTTLFENLISIFFGNQTQTFSLEDEERYDLGFVNLTSWDLRVIIVCGILIAAFLAMIRWTKIGHALNAVATNPEMAETVGINTKSIYATAVIIASVMAVPATFLVGQKSGIEPTMGFGVLLTSIVATVVGGVGNYTGAMIAGFLIAIVENIGIWQISSQWQHSIVFGILFLCIIFRPRGLMGQRTGG</sequence>
<keyword evidence="3" id="KW-1003">Cell membrane</keyword>
<feature type="transmembrane region" description="Helical" evidence="10">
    <location>
        <begin position="6"/>
        <end position="28"/>
    </location>
</feature>
<feature type="transmembrane region" description="Helical" evidence="10">
    <location>
        <begin position="93"/>
        <end position="115"/>
    </location>
</feature>
<dbReference type="RefSeq" id="WP_310763595.1">
    <property type="nucleotide sequence ID" value="NZ_CP134050.1"/>
</dbReference>
<evidence type="ECO:0000313" key="11">
    <source>
        <dbReference type="EMBL" id="WNC12299.1"/>
    </source>
</evidence>
<evidence type="ECO:0000256" key="6">
    <source>
        <dbReference type="ARBA" id="ARBA00022970"/>
    </source>
</evidence>
<dbReference type="Pfam" id="PF02653">
    <property type="entry name" value="BPD_transp_2"/>
    <property type="match status" value="1"/>
</dbReference>
<evidence type="ECO:0000256" key="10">
    <source>
        <dbReference type="SAM" id="Phobius"/>
    </source>
</evidence>
<keyword evidence="2" id="KW-0813">Transport</keyword>
<dbReference type="PANTHER" id="PTHR11795">
    <property type="entry name" value="BRANCHED-CHAIN AMINO ACID TRANSPORT SYSTEM PERMEASE PROTEIN LIVH"/>
    <property type="match status" value="1"/>
</dbReference>
<feature type="transmembrane region" description="Helical" evidence="10">
    <location>
        <begin position="59"/>
        <end position="81"/>
    </location>
</feature>
<name>A0ABY9SYE7_BREBE</name>
<feature type="transmembrane region" description="Helical" evidence="10">
    <location>
        <begin position="35"/>
        <end position="53"/>
    </location>
</feature>
<dbReference type="InterPro" id="IPR001851">
    <property type="entry name" value="ABC_transp_permease"/>
</dbReference>
<keyword evidence="6" id="KW-0029">Amino-acid transport</keyword>
<feature type="transmembrane region" description="Helical" evidence="10">
    <location>
        <begin position="187"/>
        <end position="207"/>
    </location>
</feature>
<dbReference type="CDD" id="cd06582">
    <property type="entry name" value="TM_PBP1_LivH_like"/>
    <property type="match status" value="1"/>
</dbReference>
<keyword evidence="12" id="KW-1185">Reference proteome</keyword>
<evidence type="ECO:0000256" key="5">
    <source>
        <dbReference type="ARBA" id="ARBA00022692"/>
    </source>
</evidence>
<dbReference type="Proteomes" id="UP001256827">
    <property type="component" value="Chromosome"/>
</dbReference>
<evidence type="ECO:0000256" key="2">
    <source>
        <dbReference type="ARBA" id="ARBA00022448"/>
    </source>
</evidence>
<keyword evidence="5 10" id="KW-0812">Transmembrane</keyword>
<evidence type="ECO:0000256" key="3">
    <source>
        <dbReference type="ARBA" id="ARBA00022475"/>
    </source>
</evidence>
<dbReference type="InterPro" id="IPR052157">
    <property type="entry name" value="BCAA_transport_permease"/>
</dbReference>
<reference evidence="11 12" key="1">
    <citation type="submission" date="2023-09" db="EMBL/GenBank/DDBJ databases">
        <title>Complete Genome and Methylome dissection of Bacillus brevis NEB573 original source of BbsI restriction endonuclease.</title>
        <authorList>
            <person name="Fomenkov A."/>
            <person name="Roberts R.D."/>
        </authorList>
    </citation>
    <scope>NUCLEOTIDE SEQUENCE [LARGE SCALE GENOMIC DNA]</scope>
    <source>
        <strain evidence="11 12">NEB573</strain>
    </source>
</reference>